<evidence type="ECO:0000256" key="6">
    <source>
        <dbReference type="ARBA" id="ARBA00037589"/>
    </source>
</evidence>
<evidence type="ECO:0000259" key="10">
    <source>
        <dbReference type="Pfam" id="PF02602"/>
    </source>
</evidence>
<protein>
    <recommendedName>
        <fullName evidence="7 9">Uroporphyrinogen-III synthase</fullName>
        <ecNumber evidence="3 9">4.2.1.75</ecNumber>
    </recommendedName>
</protein>
<dbReference type="Gene3D" id="3.40.50.10090">
    <property type="match status" value="2"/>
</dbReference>
<comment type="pathway">
    <text evidence="1 9">Porphyrin-containing compound metabolism; protoporphyrin-IX biosynthesis; coproporphyrinogen-III from 5-aminolevulinate: step 3/4.</text>
</comment>
<dbReference type="GO" id="GO:0006780">
    <property type="term" value="P:uroporphyrinogen III biosynthetic process"/>
    <property type="evidence" value="ECO:0007669"/>
    <property type="project" value="UniProtKB-UniRule"/>
</dbReference>
<dbReference type="KEGG" id="tcl:Tchl_1831"/>
<reference evidence="11 12" key="1">
    <citation type="submission" date="2016-12" db="EMBL/GenBank/DDBJ databases">
        <title>Complete genome sequence of Thauera chlorobenzoica, a Betaproteobacterium degrading haloaromatics anaerobically to CO2 and halides.</title>
        <authorList>
            <person name="Goris T."/>
            <person name="Mergelsberg M."/>
            <person name="Boll M."/>
        </authorList>
    </citation>
    <scope>NUCLEOTIDE SEQUENCE [LARGE SCALE GENOMIC DNA]</scope>
    <source>
        <strain evidence="11 12">3CB1</strain>
    </source>
</reference>
<dbReference type="EC" id="4.2.1.75" evidence="3 9"/>
<comment type="similarity">
    <text evidence="2 9">Belongs to the uroporphyrinogen-III synthase family.</text>
</comment>
<dbReference type="EMBL" id="CP018839">
    <property type="protein sequence ID" value="APR04685.1"/>
    <property type="molecule type" value="Genomic_DNA"/>
</dbReference>
<dbReference type="Pfam" id="PF02602">
    <property type="entry name" value="HEM4"/>
    <property type="match status" value="1"/>
</dbReference>
<dbReference type="UniPathway" id="UPA00251">
    <property type="reaction ID" value="UER00320"/>
</dbReference>
<dbReference type="SUPFAM" id="SSF69618">
    <property type="entry name" value="HemD-like"/>
    <property type="match status" value="1"/>
</dbReference>
<keyword evidence="4 9" id="KW-0456">Lyase</keyword>
<comment type="function">
    <text evidence="6 9">Catalyzes cyclization of the linear tetrapyrrole, hydroxymethylbilane, to the macrocyclic uroporphyrinogen III.</text>
</comment>
<evidence type="ECO:0000313" key="11">
    <source>
        <dbReference type="EMBL" id="APR04685.1"/>
    </source>
</evidence>
<dbReference type="CDD" id="cd06578">
    <property type="entry name" value="HemD"/>
    <property type="match status" value="1"/>
</dbReference>
<comment type="catalytic activity">
    <reaction evidence="8 9">
        <text>hydroxymethylbilane = uroporphyrinogen III + H2O</text>
        <dbReference type="Rhea" id="RHEA:18965"/>
        <dbReference type="ChEBI" id="CHEBI:15377"/>
        <dbReference type="ChEBI" id="CHEBI:57308"/>
        <dbReference type="ChEBI" id="CHEBI:57845"/>
        <dbReference type="EC" id="4.2.1.75"/>
    </reaction>
</comment>
<evidence type="ECO:0000256" key="2">
    <source>
        <dbReference type="ARBA" id="ARBA00008133"/>
    </source>
</evidence>
<dbReference type="GO" id="GO:0004852">
    <property type="term" value="F:uroporphyrinogen-III synthase activity"/>
    <property type="evidence" value="ECO:0007669"/>
    <property type="project" value="UniProtKB-UniRule"/>
</dbReference>
<evidence type="ECO:0000256" key="9">
    <source>
        <dbReference type="RuleBase" id="RU366031"/>
    </source>
</evidence>
<keyword evidence="5 9" id="KW-0627">Porphyrin biosynthesis</keyword>
<dbReference type="AlphaFoldDB" id="A0A1L6FCN1"/>
<keyword evidence="12" id="KW-1185">Reference proteome</keyword>
<dbReference type="PANTHER" id="PTHR38042:SF1">
    <property type="entry name" value="UROPORPHYRINOGEN-III SYNTHASE, CHLOROPLASTIC"/>
    <property type="match status" value="1"/>
</dbReference>
<evidence type="ECO:0000256" key="7">
    <source>
        <dbReference type="ARBA" id="ARBA00040167"/>
    </source>
</evidence>
<sequence>MTSPMTAPDAASALSANAPLRGRTLVVMRPREQAASLSARIRAAGGHALQFPVIAVGPALDPAPLEEVTARLDAFDLAFFVSPNAANYALQFILARRPWPAGLKVATVGKGSERVLRAYGFAEVIAPQQGFDSEAVIALPEFSAAAVAGRKVLILRGDGGRELLAETLRERGASVEYVTCYRRSCPSLDPRLLLEPVARGEIDALLLTSSEGVRNLERMLGTDGLAALRPVTVFATHPRIVAQARAAGFHVVVETPAGDEGLMQALVNHFG</sequence>
<gene>
    <name evidence="11" type="ORF">Tchl_1831</name>
</gene>
<feature type="domain" description="Tetrapyrrole biosynthesis uroporphyrinogen III synthase" evidence="10">
    <location>
        <begin position="36"/>
        <end position="256"/>
    </location>
</feature>
<organism evidence="11 12">
    <name type="scientific">Thauera chlorobenzoica</name>
    <dbReference type="NCBI Taxonomy" id="96773"/>
    <lineage>
        <taxon>Bacteria</taxon>
        <taxon>Pseudomonadati</taxon>
        <taxon>Pseudomonadota</taxon>
        <taxon>Betaproteobacteria</taxon>
        <taxon>Rhodocyclales</taxon>
        <taxon>Zoogloeaceae</taxon>
        <taxon>Thauera</taxon>
    </lineage>
</organism>
<dbReference type="InterPro" id="IPR003754">
    <property type="entry name" value="4pyrrol_synth_uPrphyn_synth"/>
</dbReference>
<dbReference type="InterPro" id="IPR039793">
    <property type="entry name" value="UROS/Hem4"/>
</dbReference>
<dbReference type="GO" id="GO:0006782">
    <property type="term" value="P:protoporphyrinogen IX biosynthetic process"/>
    <property type="evidence" value="ECO:0007669"/>
    <property type="project" value="UniProtKB-UniRule"/>
</dbReference>
<evidence type="ECO:0000256" key="4">
    <source>
        <dbReference type="ARBA" id="ARBA00023239"/>
    </source>
</evidence>
<evidence type="ECO:0000256" key="5">
    <source>
        <dbReference type="ARBA" id="ARBA00023244"/>
    </source>
</evidence>
<evidence type="ECO:0000256" key="3">
    <source>
        <dbReference type="ARBA" id="ARBA00013109"/>
    </source>
</evidence>
<name>A0A1L6FCN1_9RHOO</name>
<accession>A0A1L6FCN1</accession>
<dbReference type="STRING" id="96773.Tchl_1831"/>
<evidence type="ECO:0000256" key="8">
    <source>
        <dbReference type="ARBA" id="ARBA00048617"/>
    </source>
</evidence>
<evidence type="ECO:0000313" key="12">
    <source>
        <dbReference type="Proteomes" id="UP000185739"/>
    </source>
</evidence>
<dbReference type="Proteomes" id="UP000185739">
    <property type="component" value="Chromosome"/>
</dbReference>
<dbReference type="PANTHER" id="PTHR38042">
    <property type="entry name" value="UROPORPHYRINOGEN-III SYNTHASE, CHLOROPLASTIC"/>
    <property type="match status" value="1"/>
</dbReference>
<dbReference type="InterPro" id="IPR036108">
    <property type="entry name" value="4pyrrol_syn_uPrphyn_synt_sf"/>
</dbReference>
<proteinExistence type="inferred from homology"/>
<evidence type="ECO:0000256" key="1">
    <source>
        <dbReference type="ARBA" id="ARBA00004772"/>
    </source>
</evidence>